<feature type="transmembrane region" description="Helical" evidence="7">
    <location>
        <begin position="393"/>
        <end position="414"/>
    </location>
</feature>
<comment type="caution">
    <text evidence="10">The sequence shown here is derived from an EMBL/GenBank/DDBJ whole genome shotgun (WGS) entry which is preliminary data.</text>
</comment>
<evidence type="ECO:0000256" key="6">
    <source>
        <dbReference type="ARBA" id="ARBA00023180"/>
    </source>
</evidence>
<protein>
    <recommendedName>
        <fullName evidence="8">SSD domain-containing protein</fullName>
    </recommendedName>
</protein>
<keyword evidence="11" id="KW-1185">Reference proteome</keyword>
<proteinExistence type="inferred from homology"/>
<evidence type="ECO:0000256" key="3">
    <source>
        <dbReference type="ARBA" id="ARBA00022692"/>
    </source>
</evidence>
<keyword evidence="3 7" id="KW-0812">Transmembrane</keyword>
<feature type="transmembrane region" description="Helical" evidence="7">
    <location>
        <begin position="828"/>
        <end position="854"/>
    </location>
</feature>
<feature type="domain" description="SSD" evidence="8">
    <location>
        <begin position="293"/>
        <end position="451"/>
    </location>
</feature>
<dbReference type="Pfam" id="PF02460">
    <property type="entry name" value="Patched"/>
    <property type="match status" value="1"/>
</dbReference>
<feature type="transmembrane region" description="Helical" evidence="7">
    <location>
        <begin position="426"/>
        <end position="452"/>
    </location>
</feature>
<evidence type="ECO:0000256" key="2">
    <source>
        <dbReference type="ARBA" id="ARBA00005585"/>
    </source>
</evidence>
<dbReference type="OrthoDB" id="6510177at2759"/>
<feature type="transmembrane region" description="Helical" evidence="7">
    <location>
        <begin position="324"/>
        <end position="347"/>
    </location>
</feature>
<dbReference type="EMBL" id="CAJNOR010003052">
    <property type="protein sequence ID" value="CAF1371950.1"/>
    <property type="molecule type" value="Genomic_DNA"/>
</dbReference>
<feature type="transmembrane region" description="Helical" evidence="7">
    <location>
        <begin position="726"/>
        <end position="747"/>
    </location>
</feature>
<feature type="transmembrane region" description="Helical" evidence="7">
    <location>
        <begin position="505"/>
        <end position="526"/>
    </location>
</feature>
<accession>A0A815J4L5</accession>
<feature type="transmembrane region" description="Helical" evidence="7">
    <location>
        <begin position="759"/>
        <end position="779"/>
    </location>
</feature>
<evidence type="ECO:0000256" key="7">
    <source>
        <dbReference type="SAM" id="Phobius"/>
    </source>
</evidence>
<dbReference type="EMBL" id="CAJNOJ010000066">
    <property type="protein sequence ID" value="CAF1013902.1"/>
    <property type="molecule type" value="Genomic_DNA"/>
</dbReference>
<dbReference type="InterPro" id="IPR000731">
    <property type="entry name" value="SSD"/>
</dbReference>
<evidence type="ECO:0000313" key="9">
    <source>
        <dbReference type="EMBL" id="CAF1013902.1"/>
    </source>
</evidence>
<gene>
    <name evidence="9" type="ORF">EDS130_LOCUS15538</name>
    <name evidence="10" type="ORF">XAT740_LOCUS32590</name>
</gene>
<comment type="similarity">
    <text evidence="2">Belongs to the patched family.</text>
</comment>
<reference evidence="10" key="1">
    <citation type="submission" date="2021-02" db="EMBL/GenBank/DDBJ databases">
        <authorList>
            <person name="Nowell W R."/>
        </authorList>
    </citation>
    <scope>NUCLEOTIDE SEQUENCE</scope>
</reference>
<evidence type="ECO:0000256" key="5">
    <source>
        <dbReference type="ARBA" id="ARBA00023136"/>
    </source>
</evidence>
<sequence>MAAQPDETSAKRTVSQRRNLFEVLFKKFNNFYEKIFSNIGKQLGHRPVIYIFISIALTGLCSLGFLRSNIINNADILFIPTDCKSVRDRDVVAKKLPLNYDDYYLHQDFDLGIYGDVIFITRNHGNIRRPNVRNELARIYNLIQHINVTYENRTYFYEDLCAKRDHRCVTEGDLFFRESFWQRLQDKELQNYLANDLYTDDDGNANFLPFIFGNSFTINFEKSTLFSKVLKLHFNLRRTTIVNGKLVNVENISRMWEQAFLEFFEHFHSVMVQTIYSVSTSIDQELEKNIMLDMMLVVVTFIVMIVVATICLSIRSTFAQSPMYLSGSGVLATMLGLVSGFGMCLLVGIPMCSLVFVTPFLVIGVGTDDMFLIYSAYRRTKSSDTTVQRLAETFRLCGSGITITSLTNVIAFLAGATTNFYGIRLFCFYTSASLAFCYFYQIMLFGSTIALYNNCINNNRHTVILCLTDHTSSTDNPKSRRRRRQHCLPLKGMFVYITKPLFTTYGQIIVCSIFVIYTIFAVYGALQMRDGMKLGHLLNDKSYAKLYYDTLDEEFDIHPLVQFIITEPIPYWRHDYIKRIRDFISQAKQLDGMDKNFEIAWFSLLGYNGYEHPLDNGTLFMDTIHGFVNLFPPFANDLIFNKTHLLTSRFYLKYAVVHYNSNDGRLVNQLYSLAEQSQLPIKVYSSLFKYYEQMYEVIPNIIQTFLIAIEAMYLATLLMIPDLKSVIIIISTMGMILTSLVAILHIWGIQASSVMMVELVMSVGFCSDFCVHIVHAFLTGTGTRKERAQQALINMGMPILCACLSSIIGVFFLGAAHSYLFRTFFKTIVAIMILGAVHALCFLPVILSVIGSHWPSHMINRIQHSDTYQMASINTNNTQTTGNLNEETLLNRDNLQRTSNTIEEEEDKDELMSTTTTTTKNII</sequence>
<evidence type="ECO:0000256" key="1">
    <source>
        <dbReference type="ARBA" id="ARBA00004141"/>
    </source>
</evidence>
<comment type="subcellular location">
    <subcellularLocation>
        <location evidence="1">Membrane</location>
        <topology evidence="1">Multi-pass membrane protein</topology>
    </subcellularLocation>
</comment>
<dbReference type="InterPro" id="IPR051697">
    <property type="entry name" value="Patched_domain-protein"/>
</dbReference>
<feature type="transmembrane region" description="Helical" evidence="7">
    <location>
        <begin position="791"/>
        <end position="816"/>
    </location>
</feature>
<feature type="transmembrane region" description="Helical" evidence="7">
    <location>
        <begin position="697"/>
        <end position="720"/>
    </location>
</feature>
<evidence type="ECO:0000313" key="11">
    <source>
        <dbReference type="Proteomes" id="UP000663828"/>
    </source>
</evidence>
<feature type="transmembrane region" description="Helical" evidence="7">
    <location>
        <begin position="354"/>
        <end position="373"/>
    </location>
</feature>
<keyword evidence="6" id="KW-0325">Glycoprotein</keyword>
<dbReference type="PROSITE" id="PS50156">
    <property type="entry name" value="SSD"/>
    <property type="match status" value="1"/>
</dbReference>
<keyword evidence="4 7" id="KW-1133">Transmembrane helix</keyword>
<feature type="transmembrane region" description="Helical" evidence="7">
    <location>
        <begin position="294"/>
        <end position="318"/>
    </location>
</feature>
<keyword evidence="5 7" id="KW-0472">Membrane</keyword>
<dbReference type="PANTHER" id="PTHR10796">
    <property type="entry name" value="PATCHED-RELATED"/>
    <property type="match status" value="1"/>
</dbReference>
<feature type="transmembrane region" description="Helical" evidence="7">
    <location>
        <begin position="48"/>
        <end position="66"/>
    </location>
</feature>
<dbReference type="AlphaFoldDB" id="A0A815J4L5"/>
<dbReference type="Gene3D" id="1.20.1640.10">
    <property type="entry name" value="Multidrug efflux transporter AcrB transmembrane domain"/>
    <property type="match status" value="2"/>
</dbReference>
<organism evidence="10 11">
    <name type="scientific">Adineta ricciae</name>
    <name type="common">Rotifer</name>
    <dbReference type="NCBI Taxonomy" id="249248"/>
    <lineage>
        <taxon>Eukaryota</taxon>
        <taxon>Metazoa</taxon>
        <taxon>Spiralia</taxon>
        <taxon>Gnathifera</taxon>
        <taxon>Rotifera</taxon>
        <taxon>Eurotatoria</taxon>
        <taxon>Bdelloidea</taxon>
        <taxon>Adinetida</taxon>
        <taxon>Adinetidae</taxon>
        <taxon>Adineta</taxon>
    </lineage>
</organism>
<evidence type="ECO:0000259" key="8">
    <source>
        <dbReference type="PROSITE" id="PS50156"/>
    </source>
</evidence>
<evidence type="ECO:0000313" key="10">
    <source>
        <dbReference type="EMBL" id="CAF1371950.1"/>
    </source>
</evidence>
<dbReference type="Proteomes" id="UP000663852">
    <property type="component" value="Unassembled WGS sequence"/>
</dbReference>
<dbReference type="PANTHER" id="PTHR10796:SF92">
    <property type="entry name" value="PATCHED-RELATED, ISOFORM A"/>
    <property type="match status" value="1"/>
</dbReference>
<dbReference type="SUPFAM" id="SSF82866">
    <property type="entry name" value="Multidrug efflux transporter AcrB transmembrane domain"/>
    <property type="match status" value="2"/>
</dbReference>
<name>A0A815J4L5_ADIRI</name>
<dbReference type="Proteomes" id="UP000663828">
    <property type="component" value="Unassembled WGS sequence"/>
</dbReference>
<dbReference type="GO" id="GO:0016020">
    <property type="term" value="C:membrane"/>
    <property type="evidence" value="ECO:0007669"/>
    <property type="project" value="UniProtKB-SubCell"/>
</dbReference>
<dbReference type="InterPro" id="IPR003392">
    <property type="entry name" value="PTHD_SSD"/>
</dbReference>
<evidence type="ECO:0000256" key="4">
    <source>
        <dbReference type="ARBA" id="ARBA00022989"/>
    </source>
</evidence>